<dbReference type="GO" id="GO:0016779">
    <property type="term" value="F:nucleotidyltransferase activity"/>
    <property type="evidence" value="ECO:0007669"/>
    <property type="project" value="UniProtKB-KW"/>
</dbReference>
<feature type="compositionally biased region" description="Basic and acidic residues" evidence="7">
    <location>
        <begin position="478"/>
        <end position="491"/>
    </location>
</feature>
<evidence type="ECO:0000256" key="3">
    <source>
        <dbReference type="ARBA" id="ARBA00022722"/>
    </source>
</evidence>
<dbReference type="PROSITE" id="PS50994">
    <property type="entry name" value="INTEGRASE"/>
    <property type="match status" value="1"/>
</dbReference>
<keyword evidence="4" id="KW-0378">Hydrolase</keyword>
<dbReference type="PANTHER" id="PTHR37984:SF5">
    <property type="entry name" value="PROTEIN NYNRIN-LIKE"/>
    <property type="match status" value="1"/>
</dbReference>
<dbReference type="Gene3D" id="3.30.70.270">
    <property type="match status" value="2"/>
</dbReference>
<evidence type="ECO:0000256" key="2">
    <source>
        <dbReference type="ARBA" id="ARBA00022695"/>
    </source>
</evidence>
<keyword evidence="2" id="KW-0548">Nucleotidyltransferase</keyword>
<evidence type="ECO:0000259" key="8">
    <source>
        <dbReference type="PROSITE" id="PS50994"/>
    </source>
</evidence>
<gene>
    <name evidence="9" type="ORF">MVEN_01999700</name>
</gene>
<feature type="region of interest" description="Disordered" evidence="7">
    <location>
        <begin position="517"/>
        <end position="536"/>
    </location>
</feature>
<dbReference type="FunFam" id="1.10.340.70:FF:000001">
    <property type="entry name" value="Retrovirus-related Pol polyprotein from transposon gypsy-like Protein"/>
    <property type="match status" value="1"/>
</dbReference>
<comment type="caution">
    <text evidence="9">The sequence shown here is derived from an EMBL/GenBank/DDBJ whole genome shotgun (WGS) entry which is preliminary data.</text>
</comment>
<accession>A0A8H7CKD9</accession>
<feature type="region of interest" description="Disordered" evidence="7">
    <location>
        <begin position="1831"/>
        <end position="1856"/>
    </location>
</feature>
<dbReference type="InterPro" id="IPR036397">
    <property type="entry name" value="RNaseH_sf"/>
</dbReference>
<dbReference type="Gene3D" id="3.10.10.10">
    <property type="entry name" value="HIV Type 1 Reverse Transcriptase, subunit A, domain 1"/>
    <property type="match status" value="1"/>
</dbReference>
<dbReference type="InterPro" id="IPR001584">
    <property type="entry name" value="Integrase_cat-core"/>
</dbReference>
<keyword evidence="4" id="KW-0255">Endonuclease</keyword>
<dbReference type="EMBL" id="JACAZI010000020">
    <property type="protein sequence ID" value="KAF7339222.1"/>
    <property type="molecule type" value="Genomic_DNA"/>
</dbReference>
<sequence length="1856" mass="208338">MYMGNIQRPQSDISRRRDLRLEFIASLQNPADLLDTSPYHGSGSSSGDLFDIVPADLAHHTNLSPHSPNSPTLAWLFDDPPTPINISSSHNIVMTNPAPPPSMPARGDRNALQFDSQKPHELRRYFTDIEFLFDRSAVTDNTERKKHATRFLPVEDQEIWEALTSFADAAKSYAEFKAAVLKLYAGNDEDHRFGLSDLDVLIGQYARTGILSKEDLTTFYRQFLRITTYLVGKGRLSAAEQSRSFLRAMQPASFALEVKQRLQIKRPDNHPEDPYALTDLLEAAEFVIAGGGTSAALVASVAPSSITLPAPIEVKPDPGIAALVGTVAELIKVLATQNNSSSTGAASSSSKKPRSDGCGYCSDLDHFINQCQRVLEDIRAGKCRRNTDGRVVLPSGAFVPRTIQGKDLRTRIEEWHRQNPGQLATAQLLVEVAVDHLSANPAYSPAPAQRTFTLSAEDRIQMLEMEINAIRTRSQAKRALEANNRDEEPERTIPPPNTPPKAPQHPFSDARDAAYAPPKERNFGIPPPKPSGPAYRTSAPVYNEKDATAVFDASLDSPVTITQRQLLSIAPEVRAHMREATTSRRLPPKDNKNARDSIQQFFHGISDPLPFVDELDTLEQQRARDAQITAMFDSLPASYVQSAQSNLPAGGFIVPDPYSVYYDTGSVPDDLIVSMESSAIRSIPPIIDNREQVECIVDGGSQINAMSEAICHELALSYDPRVVLRMQSANGAITPSLGLARNVPFRIGDITLYLQVHVVRNPAYDVLLGRPFDTGYSSNGSSRPSSPSLPGFSQLEELICDQGELALVIVVIPPSAVIYWMPHILATSCAPAERALMHDFMCLHNGAFAWQDSERGRFRTDFFPPIDIPVMPHMPWIQRNIPIPPGIYDEVCKIIRTKIEASVYEPSNSSYRSGWFCVVKKDGTSLRLVHSLEPLNAVTIQHSGVTPFTDQLAEHFAGRACGAMLDLYVGYDERLLSPSSRDFTTFQTPYGALRLVTLPMGWTNSVPIFHDDVTFILQPEIPEYTIPYIDDIPGRGPASRYQQEDGSYETIPENNGIRRFIWEHFNNLNRIVQRMKYCGGTFSGLKLILCAETIIVVGHVCTPAGRIPDPKRVAKIVNWGPCKDLSEVRAFLGTIGVVRIFIRNFAHRSHALTLLTRKHMPFIFGPAQIAAQEDLKQALLTSSALRPLVYNSSAPVILDVDTSPIAVGFLLAQCNPDNLARRYYARFGSITLNDREARFSQPKPELYGLFGALRSWKTYLIGLRNLVVELDARYVKGMLANPDLAPSASINRWILAILTFHFTIVHVPGILHGPDGLSRRPAQPGDEPEPDDGFEDWLDQVHGFMHMINDSPYVVRPQHTVAIFAADIAPDNQDPPPSLSYDIVPRTDSARLADTRIDLVRIWHNNLERPRDMSDEQYQSFVRYCMEFYLADTQLWRKDPQSRHKLVVPTHRRLFILRSAHDDVGHKGFYATRALLSERFWWPYMANDITWWIHTCHLCQLRQTRKILIPPTVAVPAPIFAKVYMDTMHMPSSGGFKYVVQGRCSLTHYPEFRMLRRETANSIGDWIFQDIICRWGTLVEIVTDNGTPFLKALAYLESKYHVKHIRISGYNSRANGLVERPHFDVRESLFKAADGDQSRWHTATYSVFWADRVTVRRRMGCSPYFAVTGTHPLLPLDISEATYLLPPPESVLSTTELIACRAIALQKRREHLSQLHSDVYKARLHAAARFEREHTSTIRDYGFKRGDLVLMRNTAIEKSLSKKMRKRYLGPLIVISRNLGGAYILCELDGAVFHRPIAAYRVILYFARVSIPLPPLHDFIDIDTERLRELEQSTLTDPEELKFERTEPPQPPDDES</sequence>
<dbReference type="CDD" id="cd00303">
    <property type="entry name" value="retropepsin_like"/>
    <property type="match status" value="1"/>
</dbReference>
<dbReference type="GO" id="GO:0005634">
    <property type="term" value="C:nucleus"/>
    <property type="evidence" value="ECO:0007669"/>
    <property type="project" value="UniProtKB-ARBA"/>
</dbReference>
<dbReference type="InterPro" id="IPR021109">
    <property type="entry name" value="Peptidase_aspartic_dom_sf"/>
</dbReference>
<reference evidence="9" key="1">
    <citation type="submission" date="2020-05" db="EMBL/GenBank/DDBJ databases">
        <title>Mycena genomes resolve the evolution of fungal bioluminescence.</title>
        <authorList>
            <person name="Tsai I.J."/>
        </authorList>
    </citation>
    <scope>NUCLEOTIDE SEQUENCE</scope>
    <source>
        <strain evidence="9">CCC161011</strain>
    </source>
</reference>
<dbReference type="GO" id="GO:0004519">
    <property type="term" value="F:endonuclease activity"/>
    <property type="evidence" value="ECO:0007669"/>
    <property type="project" value="UniProtKB-KW"/>
</dbReference>
<dbReference type="InterPro" id="IPR050951">
    <property type="entry name" value="Retrovirus_Pol_polyprotein"/>
</dbReference>
<keyword evidence="10" id="KW-1185">Reference proteome</keyword>
<feature type="region of interest" description="Disordered" evidence="7">
    <location>
        <begin position="475"/>
        <end position="512"/>
    </location>
</feature>
<dbReference type="SUPFAM" id="SSF53098">
    <property type="entry name" value="Ribonuclease H-like"/>
    <property type="match status" value="1"/>
</dbReference>
<keyword evidence="3" id="KW-0540">Nuclease</keyword>
<proteinExistence type="predicted"/>
<dbReference type="InterPro" id="IPR012337">
    <property type="entry name" value="RNaseH-like_sf"/>
</dbReference>
<dbReference type="InterPro" id="IPR043128">
    <property type="entry name" value="Rev_trsase/Diguanyl_cyclase"/>
</dbReference>
<dbReference type="Gene3D" id="2.40.70.10">
    <property type="entry name" value="Acid Proteases"/>
    <property type="match status" value="1"/>
</dbReference>
<protein>
    <submittedName>
        <fullName evidence="9">Integrase catalytic domain-containing protein</fullName>
    </submittedName>
</protein>
<keyword evidence="5" id="KW-0694">RNA-binding</keyword>
<dbReference type="InterPro" id="IPR041588">
    <property type="entry name" value="Integrase_H2C2"/>
</dbReference>
<evidence type="ECO:0000256" key="6">
    <source>
        <dbReference type="ARBA" id="ARBA00023268"/>
    </source>
</evidence>
<dbReference type="GO" id="GO:0015074">
    <property type="term" value="P:DNA integration"/>
    <property type="evidence" value="ECO:0007669"/>
    <property type="project" value="InterPro"/>
</dbReference>
<keyword evidence="6" id="KW-0511">Multifunctional enzyme</keyword>
<dbReference type="PANTHER" id="PTHR37984">
    <property type="entry name" value="PROTEIN CBG26694"/>
    <property type="match status" value="1"/>
</dbReference>
<dbReference type="Gene3D" id="3.30.420.10">
    <property type="entry name" value="Ribonuclease H-like superfamily/Ribonuclease H"/>
    <property type="match status" value="1"/>
</dbReference>
<dbReference type="Pfam" id="PF17919">
    <property type="entry name" value="RT_RNaseH_2"/>
    <property type="match status" value="1"/>
</dbReference>
<dbReference type="Pfam" id="PF17921">
    <property type="entry name" value="Integrase_H2C2"/>
    <property type="match status" value="1"/>
</dbReference>
<evidence type="ECO:0000256" key="5">
    <source>
        <dbReference type="ARBA" id="ARBA00022884"/>
    </source>
</evidence>
<dbReference type="CDD" id="cd01647">
    <property type="entry name" value="RT_LTR"/>
    <property type="match status" value="1"/>
</dbReference>
<evidence type="ECO:0000256" key="1">
    <source>
        <dbReference type="ARBA" id="ARBA00022679"/>
    </source>
</evidence>
<dbReference type="Pfam" id="PF13650">
    <property type="entry name" value="Asp_protease_2"/>
    <property type="match status" value="1"/>
</dbReference>
<keyword evidence="1" id="KW-0808">Transferase</keyword>
<evidence type="ECO:0000256" key="4">
    <source>
        <dbReference type="ARBA" id="ARBA00022759"/>
    </source>
</evidence>
<dbReference type="Gene3D" id="1.10.340.70">
    <property type="match status" value="1"/>
</dbReference>
<dbReference type="InterPro" id="IPR043502">
    <property type="entry name" value="DNA/RNA_pol_sf"/>
</dbReference>
<evidence type="ECO:0000256" key="7">
    <source>
        <dbReference type="SAM" id="MobiDB-lite"/>
    </source>
</evidence>
<dbReference type="Proteomes" id="UP000620124">
    <property type="component" value="Unassembled WGS sequence"/>
</dbReference>
<organism evidence="9 10">
    <name type="scientific">Mycena venus</name>
    <dbReference type="NCBI Taxonomy" id="2733690"/>
    <lineage>
        <taxon>Eukaryota</taxon>
        <taxon>Fungi</taxon>
        <taxon>Dikarya</taxon>
        <taxon>Basidiomycota</taxon>
        <taxon>Agaricomycotina</taxon>
        <taxon>Agaricomycetes</taxon>
        <taxon>Agaricomycetidae</taxon>
        <taxon>Agaricales</taxon>
        <taxon>Marasmiineae</taxon>
        <taxon>Mycenaceae</taxon>
        <taxon>Mycena</taxon>
    </lineage>
</organism>
<dbReference type="OrthoDB" id="5599163at2759"/>
<dbReference type="GO" id="GO:0003723">
    <property type="term" value="F:RNA binding"/>
    <property type="evidence" value="ECO:0007669"/>
    <property type="project" value="UniProtKB-KW"/>
</dbReference>
<dbReference type="SUPFAM" id="SSF56672">
    <property type="entry name" value="DNA/RNA polymerases"/>
    <property type="match status" value="1"/>
</dbReference>
<name>A0A8H7CKD9_9AGAR</name>
<feature type="domain" description="Integrase catalytic" evidence="8">
    <location>
        <begin position="1514"/>
        <end position="1680"/>
    </location>
</feature>
<evidence type="ECO:0000313" key="10">
    <source>
        <dbReference type="Proteomes" id="UP000620124"/>
    </source>
</evidence>
<dbReference type="InterPro" id="IPR041577">
    <property type="entry name" value="RT_RNaseH_2"/>
</dbReference>
<dbReference type="SUPFAM" id="SSF50630">
    <property type="entry name" value="Acid proteases"/>
    <property type="match status" value="1"/>
</dbReference>
<evidence type="ECO:0000313" key="9">
    <source>
        <dbReference type="EMBL" id="KAF7339222.1"/>
    </source>
</evidence>
<feature type="compositionally biased region" description="Pro residues" evidence="7">
    <location>
        <begin position="492"/>
        <end position="503"/>
    </location>
</feature>